<reference evidence="2 3" key="1">
    <citation type="submission" date="2013-04" db="EMBL/GenBank/DDBJ databases">
        <title>The Genome Sequence of Treponema vincentii F0403.</title>
        <authorList>
            <consortium name="The Broad Institute Genomics Platform"/>
            <person name="Earl A."/>
            <person name="Ward D."/>
            <person name="Feldgarden M."/>
            <person name="Gevers D."/>
            <person name="Leonetti C."/>
            <person name="Izard J."/>
            <person name="Walker B."/>
            <person name="Young S."/>
            <person name="Zeng Q."/>
            <person name="Gargeya S."/>
            <person name="Fitzgerald M."/>
            <person name="Haas B."/>
            <person name="Abouelleil A."/>
            <person name="Allen A.W."/>
            <person name="Alvarado L."/>
            <person name="Arachchi H.M."/>
            <person name="Berlin A.M."/>
            <person name="Chapman S.B."/>
            <person name="Gainer-Dewar J."/>
            <person name="Goldberg J."/>
            <person name="Griggs A."/>
            <person name="Gujja S."/>
            <person name="Hansen M."/>
            <person name="Howarth C."/>
            <person name="Imamovic A."/>
            <person name="Ireland A."/>
            <person name="Larimer J."/>
            <person name="McCowan C."/>
            <person name="Murphy C."/>
            <person name="Pearson M."/>
            <person name="Poon T.W."/>
            <person name="Priest M."/>
            <person name="Roberts A."/>
            <person name="Saif S."/>
            <person name="Shea T."/>
            <person name="Sisk P."/>
            <person name="Sykes S."/>
            <person name="Wortman J."/>
            <person name="Nusbaum C."/>
            <person name="Birren B."/>
        </authorList>
    </citation>
    <scope>NUCLEOTIDE SEQUENCE [LARGE SCALE GENOMIC DNA]</scope>
    <source>
        <strain evidence="2 3">F0403</strain>
    </source>
</reference>
<name>S3LTH6_9SPIR</name>
<keyword evidence="1" id="KW-0175">Coiled coil</keyword>
<proteinExistence type="predicted"/>
<dbReference type="GeneID" id="301460263"/>
<keyword evidence="3" id="KW-1185">Reference proteome</keyword>
<evidence type="ECO:0000313" key="3">
    <source>
        <dbReference type="Proteomes" id="UP000014605"/>
    </source>
</evidence>
<dbReference type="HOGENOM" id="CLU_924199_0_0_12"/>
<dbReference type="PATRIC" id="fig|1125702.3.peg.41"/>
<accession>S3LTH6</accession>
<comment type="caution">
    <text evidence="2">The sequence shown here is derived from an EMBL/GenBank/DDBJ whole genome shotgun (WGS) entry which is preliminary data.</text>
</comment>
<dbReference type="AlphaFoldDB" id="S3LTH6"/>
<organism evidence="2 3">
    <name type="scientific">Treponema vincentii F0403</name>
    <dbReference type="NCBI Taxonomy" id="1125702"/>
    <lineage>
        <taxon>Bacteria</taxon>
        <taxon>Pseudomonadati</taxon>
        <taxon>Spirochaetota</taxon>
        <taxon>Spirochaetia</taxon>
        <taxon>Spirochaetales</taxon>
        <taxon>Treponemataceae</taxon>
        <taxon>Treponema</taxon>
    </lineage>
</organism>
<feature type="coiled-coil region" evidence="1">
    <location>
        <begin position="156"/>
        <end position="194"/>
    </location>
</feature>
<protein>
    <recommendedName>
        <fullName evidence="4">DUF3102 domain-containing protein</fullName>
    </recommendedName>
</protein>
<dbReference type="Proteomes" id="UP000014605">
    <property type="component" value="Unassembled WGS sequence"/>
</dbReference>
<sequence>MPRQKNEIVVSDDIRAMEVAAQRQHEQEISVQELDSKYLPEGESYNLFVCMSRARDAETTAGQAFIALGQQLALIKAHETSEQFHAAMESLEVSWRIANYAMAAARRFSNSKLVSNFGRTKLQILSVLDDEQITQMEETGSLAGVGTVDEIKQMNRKDLEAALREEKKKRKEERDAQEAAISQKEKKLNELEMELRYREPPTKEELAQAALDELKKKFFLQVGEASHALHNLMLTIIQAQEIPDVNITQLQGFITLEPEGLLSSIFDYSDTLDEMIENICPARAETNAEAEEMQYAEPVED</sequence>
<evidence type="ECO:0000313" key="2">
    <source>
        <dbReference type="EMBL" id="EPF47782.1"/>
    </source>
</evidence>
<dbReference type="RefSeq" id="WP_016517689.1">
    <property type="nucleotide sequence ID" value="NZ_KE332512.1"/>
</dbReference>
<evidence type="ECO:0008006" key="4">
    <source>
        <dbReference type="Google" id="ProtNLM"/>
    </source>
</evidence>
<evidence type="ECO:0000256" key="1">
    <source>
        <dbReference type="SAM" id="Coils"/>
    </source>
</evidence>
<dbReference type="EMBL" id="ATFC01000001">
    <property type="protein sequence ID" value="EPF47782.1"/>
    <property type="molecule type" value="Genomic_DNA"/>
</dbReference>
<gene>
    <name evidence="2" type="ORF">HMPREF1222_00041</name>
</gene>